<sequence length="821" mass="87854">MHKATGSIVAIKQIDISFMGQKERIGVLAEVKVLATLAEDPHPCVMTYQESFVEQGSLWIVLEWSANGSLQDAFSSVQKKRRPEFEEDECGMCKRGMPLPLVMCTTHTRDVKMANVFLHYPEGSTMSPFGALPRVQLGDFGVSTILDDRSRALTMVGTPYYLSPELCKGMPYNTKSDVWSLGVLLYVLLNQKMPYEASNYAALILRIVQEAEAKHHPASSKFSAGLRRMATWCLQKEETQRPTARDILLHPDCMKRMMRLGLPVPQNLLEAACYRAEPLNSPTSPPAAGATAVKRKVLLPPSAGASSLPERPLPKRVGPSAPALVNKRKVRVVQGASNLAQAPHPVAKGPATPSSVGSVASSRLFSASQRTPKTPAEVPPPPGTNVLRVMSRGGPFQQASAQNAVMGTAPGAKPSMASVPKSKPREVAAVRGLPTYGEGASSEEEGGGGSSRLDRQPSSSSVLAGSTSGGTMRRLHSYERRILESDPAKANVLLRDGAGAASSPLRAGSRGATVDTHDSYRSHLRSVGDGERPPTRGMVDASAETVALLRKHELVPEGYDDAVLVGSTNTNAYVPPVQGASARVPLPSQWGSPHSASGDHNRALRNASGRTGGGPEQQKDVTWVPAQHANMTVFAQTHLSSIPDKEISSPPGADWSHRGLRLSGTAQSSVHEEAHLLLGDKDEGGYDEDGFEEEDDPVVGYVHDAYDDEGAAGIGSAFPSEERDEDQEEGTADSDGSDEDMTDYGAAPPPPPGSVVWRIDGQEGSSHHNGHSTQQTSSAAHQQPNGIDEDDTVLRKDFRASARSLGAMRRGRGDCWHSWIC</sequence>
<evidence type="ECO:0000256" key="3">
    <source>
        <dbReference type="ARBA" id="ARBA00022679"/>
    </source>
</evidence>
<feature type="region of interest" description="Disordered" evidence="9">
    <location>
        <begin position="709"/>
        <end position="794"/>
    </location>
</feature>
<dbReference type="VEuPathDB" id="TriTrypDB:BSAL_72800"/>
<dbReference type="Pfam" id="PF00069">
    <property type="entry name" value="Pkinase"/>
    <property type="match status" value="1"/>
</dbReference>
<reference evidence="12" key="1">
    <citation type="submission" date="2015-09" db="EMBL/GenBank/DDBJ databases">
        <authorList>
            <consortium name="Pathogen Informatics"/>
        </authorList>
    </citation>
    <scope>NUCLEOTIDE SEQUENCE [LARGE SCALE GENOMIC DNA]</scope>
    <source>
        <strain evidence="12">Lake Konstanz</strain>
    </source>
</reference>
<comment type="catalytic activity">
    <reaction evidence="7">
        <text>L-threonyl-[protein] + ATP = O-phospho-L-threonyl-[protein] + ADP + H(+)</text>
        <dbReference type="Rhea" id="RHEA:46608"/>
        <dbReference type="Rhea" id="RHEA-COMP:11060"/>
        <dbReference type="Rhea" id="RHEA-COMP:11605"/>
        <dbReference type="ChEBI" id="CHEBI:15378"/>
        <dbReference type="ChEBI" id="CHEBI:30013"/>
        <dbReference type="ChEBI" id="CHEBI:30616"/>
        <dbReference type="ChEBI" id="CHEBI:61977"/>
        <dbReference type="ChEBI" id="CHEBI:456216"/>
        <dbReference type="EC" id="2.7.11.1"/>
    </reaction>
</comment>
<dbReference type="AlphaFoldDB" id="A0A0S4KID9"/>
<dbReference type="Gene3D" id="1.10.510.10">
    <property type="entry name" value="Transferase(Phosphotransferase) domain 1"/>
    <property type="match status" value="1"/>
</dbReference>
<protein>
    <recommendedName>
        <fullName evidence="1">non-specific serine/threonine protein kinase</fullName>
        <ecNumber evidence="1">2.7.11.1</ecNumber>
    </recommendedName>
</protein>
<feature type="compositionally biased region" description="Polar residues" evidence="9">
    <location>
        <begin position="352"/>
        <end position="370"/>
    </location>
</feature>
<organism evidence="11 12">
    <name type="scientific">Bodo saltans</name>
    <name type="common">Flagellated protozoan</name>
    <dbReference type="NCBI Taxonomy" id="75058"/>
    <lineage>
        <taxon>Eukaryota</taxon>
        <taxon>Discoba</taxon>
        <taxon>Euglenozoa</taxon>
        <taxon>Kinetoplastea</taxon>
        <taxon>Metakinetoplastina</taxon>
        <taxon>Eubodonida</taxon>
        <taxon>Bodonidae</taxon>
        <taxon>Bodo</taxon>
    </lineage>
</organism>
<feature type="domain" description="Protein kinase" evidence="10">
    <location>
        <begin position="1"/>
        <end position="253"/>
    </location>
</feature>
<keyword evidence="6" id="KW-0067">ATP-binding</keyword>
<gene>
    <name evidence="11" type="ORF">BSAL_72800</name>
</gene>
<feature type="region of interest" description="Disordered" evidence="9">
    <location>
        <begin position="431"/>
        <end position="473"/>
    </location>
</feature>
<dbReference type="PANTHER" id="PTHR44899">
    <property type="entry name" value="CAMK FAMILY PROTEIN KINASE"/>
    <property type="match status" value="1"/>
</dbReference>
<feature type="compositionally biased region" description="Basic and acidic residues" evidence="9">
    <location>
        <begin position="515"/>
        <end position="534"/>
    </location>
</feature>
<evidence type="ECO:0000313" key="12">
    <source>
        <dbReference type="Proteomes" id="UP000051952"/>
    </source>
</evidence>
<evidence type="ECO:0000256" key="1">
    <source>
        <dbReference type="ARBA" id="ARBA00012513"/>
    </source>
</evidence>
<comment type="catalytic activity">
    <reaction evidence="8">
        <text>L-seryl-[protein] + ATP = O-phospho-L-seryl-[protein] + ADP + H(+)</text>
        <dbReference type="Rhea" id="RHEA:17989"/>
        <dbReference type="Rhea" id="RHEA-COMP:9863"/>
        <dbReference type="Rhea" id="RHEA-COMP:11604"/>
        <dbReference type="ChEBI" id="CHEBI:15378"/>
        <dbReference type="ChEBI" id="CHEBI:29999"/>
        <dbReference type="ChEBI" id="CHEBI:30616"/>
        <dbReference type="ChEBI" id="CHEBI:83421"/>
        <dbReference type="ChEBI" id="CHEBI:456216"/>
        <dbReference type="EC" id="2.7.11.1"/>
    </reaction>
</comment>
<feature type="region of interest" description="Disordered" evidence="9">
    <location>
        <begin position="500"/>
        <end position="537"/>
    </location>
</feature>
<evidence type="ECO:0000256" key="5">
    <source>
        <dbReference type="ARBA" id="ARBA00022777"/>
    </source>
</evidence>
<dbReference type="EC" id="2.7.11.1" evidence="1"/>
<dbReference type="InterPro" id="IPR000719">
    <property type="entry name" value="Prot_kinase_dom"/>
</dbReference>
<evidence type="ECO:0000256" key="6">
    <source>
        <dbReference type="ARBA" id="ARBA00022840"/>
    </source>
</evidence>
<dbReference type="SUPFAM" id="SSF56112">
    <property type="entry name" value="Protein kinase-like (PK-like)"/>
    <property type="match status" value="1"/>
</dbReference>
<keyword evidence="3" id="KW-0808">Transferase</keyword>
<feature type="compositionally biased region" description="Low complexity" evidence="9">
    <location>
        <begin position="771"/>
        <end position="783"/>
    </location>
</feature>
<dbReference type="PANTHER" id="PTHR44899:SF3">
    <property type="entry name" value="SERINE_THREONINE-PROTEIN KINASE NEK1"/>
    <property type="match status" value="1"/>
</dbReference>
<feature type="compositionally biased region" description="Acidic residues" evidence="9">
    <location>
        <begin position="722"/>
        <end position="742"/>
    </location>
</feature>
<dbReference type="PROSITE" id="PS50011">
    <property type="entry name" value="PROTEIN_KINASE_DOM"/>
    <property type="match status" value="1"/>
</dbReference>
<keyword evidence="12" id="KW-1185">Reference proteome</keyword>
<feature type="region of interest" description="Disordered" evidence="9">
    <location>
        <begin position="405"/>
        <end position="424"/>
    </location>
</feature>
<evidence type="ECO:0000256" key="7">
    <source>
        <dbReference type="ARBA" id="ARBA00047899"/>
    </source>
</evidence>
<evidence type="ECO:0000313" key="11">
    <source>
        <dbReference type="EMBL" id="CUI14167.1"/>
    </source>
</evidence>
<proteinExistence type="predicted"/>
<keyword evidence="5 11" id="KW-0418">Kinase</keyword>
<feature type="compositionally biased region" description="Low complexity" evidence="9">
    <location>
        <begin position="456"/>
        <end position="470"/>
    </location>
</feature>
<dbReference type="InterPro" id="IPR051131">
    <property type="entry name" value="NEK_Ser/Thr_kinase_NIMA"/>
</dbReference>
<keyword evidence="4" id="KW-0547">Nucleotide-binding</keyword>
<accession>A0A0S4KID9</accession>
<dbReference type="SMART" id="SM00220">
    <property type="entry name" value="S_TKc"/>
    <property type="match status" value="1"/>
</dbReference>
<name>A0A0S4KID9_BODSA</name>
<feature type="region of interest" description="Disordered" evidence="9">
    <location>
        <begin position="585"/>
        <end position="618"/>
    </location>
</feature>
<evidence type="ECO:0000256" key="2">
    <source>
        <dbReference type="ARBA" id="ARBA00022527"/>
    </source>
</evidence>
<dbReference type="Gene3D" id="3.30.200.20">
    <property type="entry name" value="Phosphorylase Kinase, domain 1"/>
    <property type="match status" value="1"/>
</dbReference>
<evidence type="ECO:0000256" key="8">
    <source>
        <dbReference type="ARBA" id="ARBA00048679"/>
    </source>
</evidence>
<dbReference type="InterPro" id="IPR011009">
    <property type="entry name" value="Kinase-like_dom_sf"/>
</dbReference>
<dbReference type="GO" id="GO:0004674">
    <property type="term" value="F:protein serine/threonine kinase activity"/>
    <property type="evidence" value="ECO:0007669"/>
    <property type="project" value="UniProtKB-KW"/>
</dbReference>
<dbReference type="GO" id="GO:0005524">
    <property type="term" value="F:ATP binding"/>
    <property type="evidence" value="ECO:0007669"/>
    <property type="project" value="UniProtKB-KW"/>
</dbReference>
<evidence type="ECO:0000259" key="10">
    <source>
        <dbReference type="PROSITE" id="PS50011"/>
    </source>
</evidence>
<keyword evidence="2" id="KW-0723">Serine/threonine-protein kinase</keyword>
<feature type="region of interest" description="Disordered" evidence="9">
    <location>
        <begin position="338"/>
        <end position="382"/>
    </location>
</feature>
<evidence type="ECO:0000256" key="9">
    <source>
        <dbReference type="SAM" id="MobiDB-lite"/>
    </source>
</evidence>
<feature type="region of interest" description="Disordered" evidence="9">
    <location>
        <begin position="302"/>
        <end position="326"/>
    </location>
</feature>
<dbReference type="EMBL" id="CYKH01000588">
    <property type="protein sequence ID" value="CUI14167.1"/>
    <property type="molecule type" value="Genomic_DNA"/>
</dbReference>
<dbReference type="Proteomes" id="UP000051952">
    <property type="component" value="Unassembled WGS sequence"/>
</dbReference>
<evidence type="ECO:0000256" key="4">
    <source>
        <dbReference type="ARBA" id="ARBA00022741"/>
    </source>
</evidence>